<dbReference type="Proteomes" id="UP001055879">
    <property type="component" value="Linkage Group LG08"/>
</dbReference>
<proteinExistence type="predicted"/>
<evidence type="ECO:0000313" key="2">
    <source>
        <dbReference type="Proteomes" id="UP001055879"/>
    </source>
</evidence>
<protein>
    <submittedName>
        <fullName evidence="1">Uncharacterized protein</fullName>
    </submittedName>
</protein>
<name>A0ACB9AB05_ARCLA</name>
<reference evidence="2" key="1">
    <citation type="journal article" date="2022" name="Mol. Ecol. Resour.">
        <title>The genomes of chicory, endive, great burdock and yacon provide insights into Asteraceae palaeo-polyploidization history and plant inulin production.</title>
        <authorList>
            <person name="Fan W."/>
            <person name="Wang S."/>
            <person name="Wang H."/>
            <person name="Wang A."/>
            <person name="Jiang F."/>
            <person name="Liu H."/>
            <person name="Zhao H."/>
            <person name="Xu D."/>
            <person name="Zhang Y."/>
        </authorList>
    </citation>
    <scope>NUCLEOTIDE SEQUENCE [LARGE SCALE GENOMIC DNA]</scope>
    <source>
        <strain evidence="2">cv. Niubang</strain>
    </source>
</reference>
<dbReference type="EMBL" id="CM042054">
    <property type="protein sequence ID" value="KAI3706721.1"/>
    <property type="molecule type" value="Genomic_DNA"/>
</dbReference>
<organism evidence="1 2">
    <name type="scientific">Arctium lappa</name>
    <name type="common">Greater burdock</name>
    <name type="synonym">Lappa major</name>
    <dbReference type="NCBI Taxonomy" id="4217"/>
    <lineage>
        <taxon>Eukaryota</taxon>
        <taxon>Viridiplantae</taxon>
        <taxon>Streptophyta</taxon>
        <taxon>Embryophyta</taxon>
        <taxon>Tracheophyta</taxon>
        <taxon>Spermatophyta</taxon>
        <taxon>Magnoliopsida</taxon>
        <taxon>eudicotyledons</taxon>
        <taxon>Gunneridae</taxon>
        <taxon>Pentapetalae</taxon>
        <taxon>asterids</taxon>
        <taxon>campanulids</taxon>
        <taxon>Asterales</taxon>
        <taxon>Asteraceae</taxon>
        <taxon>Carduoideae</taxon>
        <taxon>Cardueae</taxon>
        <taxon>Arctiinae</taxon>
        <taxon>Arctium</taxon>
    </lineage>
</organism>
<keyword evidence="2" id="KW-1185">Reference proteome</keyword>
<reference evidence="1 2" key="2">
    <citation type="journal article" date="2022" name="Mol. Ecol. Resour.">
        <title>The genomes of chicory, endive, great burdock and yacon provide insights into Asteraceae paleo-polyploidization history and plant inulin production.</title>
        <authorList>
            <person name="Fan W."/>
            <person name="Wang S."/>
            <person name="Wang H."/>
            <person name="Wang A."/>
            <person name="Jiang F."/>
            <person name="Liu H."/>
            <person name="Zhao H."/>
            <person name="Xu D."/>
            <person name="Zhang Y."/>
        </authorList>
    </citation>
    <scope>NUCLEOTIDE SEQUENCE [LARGE SCALE GENOMIC DNA]</scope>
    <source>
        <strain evidence="2">cv. Niubang</strain>
    </source>
</reference>
<sequence length="74" mass="8193">MVLGSTLQAPPCFLVTAEAAVSDKRSGPLGSDQTESVQLSLIVSKKSTSDLMRISVKQRQLYLYAKEHEKKLQR</sequence>
<comment type="caution">
    <text evidence="1">The sequence shown here is derived from an EMBL/GenBank/DDBJ whole genome shotgun (WGS) entry which is preliminary data.</text>
</comment>
<gene>
    <name evidence="1" type="ORF">L6452_24648</name>
</gene>
<accession>A0ACB9AB05</accession>
<evidence type="ECO:0000313" key="1">
    <source>
        <dbReference type="EMBL" id="KAI3706721.1"/>
    </source>
</evidence>